<dbReference type="Pfam" id="PF13459">
    <property type="entry name" value="Fer4_15"/>
    <property type="match status" value="1"/>
</dbReference>
<keyword evidence="5" id="KW-0408">Iron</keyword>
<evidence type="ECO:0000256" key="4">
    <source>
        <dbReference type="ARBA" id="ARBA00022982"/>
    </source>
</evidence>
<protein>
    <submittedName>
        <fullName evidence="8">Ferredoxin</fullName>
    </submittedName>
</protein>
<sequence>MKAHIDLALCEGYANCVVEADRVFDIDEGTGQAVVLLADIPAELAEDARRARESCPVQAIRLDG</sequence>
<dbReference type="PANTHER" id="PTHR36923">
    <property type="entry name" value="FERREDOXIN"/>
    <property type="match status" value="1"/>
</dbReference>
<keyword evidence="3" id="KW-0479">Metal-binding</keyword>
<keyword evidence="4" id="KW-0249">Electron transport</keyword>
<evidence type="ECO:0000256" key="3">
    <source>
        <dbReference type="ARBA" id="ARBA00022723"/>
    </source>
</evidence>
<evidence type="ECO:0000256" key="6">
    <source>
        <dbReference type="ARBA" id="ARBA00023014"/>
    </source>
</evidence>
<keyword evidence="2" id="KW-0813">Transport</keyword>
<organism evidence="8 9">
    <name type="scientific">Amycolatopsis rhabdoformis</name>
    <dbReference type="NCBI Taxonomy" id="1448059"/>
    <lineage>
        <taxon>Bacteria</taxon>
        <taxon>Bacillati</taxon>
        <taxon>Actinomycetota</taxon>
        <taxon>Actinomycetes</taxon>
        <taxon>Pseudonocardiales</taxon>
        <taxon>Pseudonocardiaceae</taxon>
        <taxon>Amycolatopsis</taxon>
    </lineage>
</organism>
<evidence type="ECO:0000313" key="9">
    <source>
        <dbReference type="Proteomes" id="UP001330812"/>
    </source>
</evidence>
<accession>A0ABZ1HXK5</accession>
<reference evidence="8 9" key="1">
    <citation type="journal article" date="2015" name="Int. J. Syst. Evol. Microbiol.">
        <title>Amycolatopsis rhabdoformis sp. nov., an actinomycete isolated from a tropical forest soil.</title>
        <authorList>
            <person name="Souza W.R."/>
            <person name="Silva R.E."/>
            <person name="Goodfellow M."/>
            <person name="Busarakam K."/>
            <person name="Figueiro F.S."/>
            <person name="Ferreira D."/>
            <person name="Rodrigues-Filho E."/>
            <person name="Moraes L.A.B."/>
            <person name="Zucchi T.D."/>
        </authorList>
    </citation>
    <scope>NUCLEOTIDE SEQUENCE [LARGE SCALE GENOMIC DNA]</scope>
    <source>
        <strain evidence="8 9">NCIMB 14900</strain>
    </source>
</reference>
<keyword evidence="9" id="KW-1185">Reference proteome</keyword>
<evidence type="ECO:0000256" key="7">
    <source>
        <dbReference type="ARBA" id="ARBA00023291"/>
    </source>
</evidence>
<dbReference type="InterPro" id="IPR051269">
    <property type="entry name" value="Fe-S_cluster_ET"/>
</dbReference>
<name>A0ABZ1HXK5_9PSEU</name>
<keyword evidence="6" id="KW-0411">Iron-sulfur</keyword>
<gene>
    <name evidence="8" type="ORF">VSH64_25905</name>
</gene>
<dbReference type="PANTHER" id="PTHR36923:SF3">
    <property type="entry name" value="FERREDOXIN"/>
    <property type="match status" value="1"/>
</dbReference>
<dbReference type="Proteomes" id="UP001330812">
    <property type="component" value="Chromosome"/>
</dbReference>
<evidence type="ECO:0000256" key="5">
    <source>
        <dbReference type="ARBA" id="ARBA00023004"/>
    </source>
</evidence>
<dbReference type="RefSeq" id="WP_326565281.1">
    <property type="nucleotide sequence ID" value="NZ_CP142149.1"/>
</dbReference>
<evidence type="ECO:0000313" key="8">
    <source>
        <dbReference type="EMBL" id="WSE26313.1"/>
    </source>
</evidence>
<dbReference type="EMBL" id="CP142149">
    <property type="protein sequence ID" value="WSE26313.1"/>
    <property type="molecule type" value="Genomic_DNA"/>
</dbReference>
<dbReference type="SUPFAM" id="SSF54862">
    <property type="entry name" value="4Fe-4S ferredoxins"/>
    <property type="match status" value="1"/>
</dbReference>
<evidence type="ECO:0000256" key="1">
    <source>
        <dbReference type="ARBA" id="ARBA00001927"/>
    </source>
</evidence>
<evidence type="ECO:0000256" key="2">
    <source>
        <dbReference type="ARBA" id="ARBA00022448"/>
    </source>
</evidence>
<dbReference type="Gene3D" id="3.30.70.20">
    <property type="match status" value="1"/>
</dbReference>
<keyword evidence="7" id="KW-0003">3Fe-4S</keyword>
<proteinExistence type="predicted"/>
<comment type="cofactor">
    <cofactor evidence="1">
        <name>[3Fe-4S] cluster</name>
        <dbReference type="ChEBI" id="CHEBI:21137"/>
    </cofactor>
</comment>